<dbReference type="Proteomes" id="UP000304880">
    <property type="component" value="Unassembled WGS sequence"/>
</dbReference>
<evidence type="ECO:0000313" key="3">
    <source>
        <dbReference type="Proteomes" id="UP000304880"/>
    </source>
</evidence>
<dbReference type="Gene3D" id="3.30.70.100">
    <property type="match status" value="1"/>
</dbReference>
<dbReference type="SUPFAM" id="SSF54975">
    <property type="entry name" value="Acylphosphatase/BLUF domain-like"/>
    <property type="match status" value="1"/>
</dbReference>
<dbReference type="InterPro" id="IPR007024">
    <property type="entry name" value="BLUF_domain"/>
</dbReference>
<dbReference type="GO" id="GO:0071949">
    <property type="term" value="F:FAD binding"/>
    <property type="evidence" value="ECO:0007669"/>
    <property type="project" value="InterPro"/>
</dbReference>
<dbReference type="PROSITE" id="PS50925">
    <property type="entry name" value="BLUF"/>
    <property type="match status" value="1"/>
</dbReference>
<feature type="domain" description="BLUF" evidence="1">
    <location>
        <begin position="2"/>
        <end position="93"/>
    </location>
</feature>
<name>A0A5C4R0X1_9RHOB</name>
<keyword evidence="3" id="KW-1185">Reference proteome</keyword>
<dbReference type="Pfam" id="PF04940">
    <property type="entry name" value="BLUF"/>
    <property type="match status" value="1"/>
</dbReference>
<gene>
    <name evidence="2" type="ORF">FHD67_19400</name>
</gene>
<dbReference type="EMBL" id="VDDC01000065">
    <property type="protein sequence ID" value="TNH37615.1"/>
    <property type="molecule type" value="Genomic_DNA"/>
</dbReference>
<organism evidence="2 3">
    <name type="scientific">Paracoccus haeundaensis</name>
    <dbReference type="NCBI Taxonomy" id="225362"/>
    <lineage>
        <taxon>Bacteria</taxon>
        <taxon>Pseudomonadati</taxon>
        <taxon>Pseudomonadota</taxon>
        <taxon>Alphaproteobacteria</taxon>
        <taxon>Rhodobacterales</taxon>
        <taxon>Paracoccaceae</taxon>
        <taxon>Paracoccus</taxon>
    </lineage>
</organism>
<dbReference type="SMART" id="SM01034">
    <property type="entry name" value="BLUF"/>
    <property type="match status" value="1"/>
</dbReference>
<dbReference type="GO" id="GO:0009882">
    <property type="term" value="F:blue light photoreceptor activity"/>
    <property type="evidence" value="ECO:0007669"/>
    <property type="project" value="InterPro"/>
</dbReference>
<protein>
    <submittedName>
        <fullName evidence="2">BLUF domain-containing protein</fullName>
    </submittedName>
</protein>
<evidence type="ECO:0000259" key="1">
    <source>
        <dbReference type="PROSITE" id="PS50925"/>
    </source>
</evidence>
<proteinExistence type="predicted"/>
<dbReference type="RefSeq" id="WP_139599753.1">
    <property type="nucleotide sequence ID" value="NZ_VDDC01000065.1"/>
</dbReference>
<comment type="caution">
    <text evidence="2">The sequence shown here is derived from an EMBL/GenBank/DDBJ whole genome shotgun (WGS) entry which is preliminary data.</text>
</comment>
<dbReference type="AlphaFoldDB" id="A0A5C4R0X1"/>
<evidence type="ECO:0000313" key="2">
    <source>
        <dbReference type="EMBL" id="TNH37615.1"/>
    </source>
</evidence>
<accession>A0A5C4R0X1</accession>
<dbReference type="InterPro" id="IPR036046">
    <property type="entry name" value="Acylphosphatase-like_dom_sf"/>
</dbReference>
<sequence>MVRNFPYRSETLLQPHDLEFRMILEHPRSRNSNMAVTGYLHCEDGIFHQWVEGPEAELRIVERCIYESRSHYGQTILSRDAVSTKQFLGWHMALGVSEKNSLFDFVAIQGVRTLHRTEYAAGVLAFMRAQFDTTSPF</sequence>
<reference evidence="2 3" key="1">
    <citation type="submission" date="2019-06" db="EMBL/GenBank/DDBJ databases">
        <authorList>
            <person name="Li J."/>
        </authorList>
    </citation>
    <scope>NUCLEOTIDE SEQUENCE [LARGE SCALE GENOMIC DNA]</scope>
    <source>
        <strain evidence="2 3">CGMCC 1.8012</strain>
    </source>
</reference>